<dbReference type="CDD" id="cd06558">
    <property type="entry name" value="crotonase-like"/>
    <property type="match status" value="1"/>
</dbReference>
<dbReference type="Gene3D" id="3.90.226.10">
    <property type="entry name" value="2-enoyl-CoA Hydratase, Chain A, domain 1"/>
    <property type="match status" value="1"/>
</dbReference>
<dbReference type="PANTHER" id="PTHR11941:SF54">
    <property type="entry name" value="ENOYL-COA HYDRATASE, MITOCHONDRIAL"/>
    <property type="match status" value="1"/>
</dbReference>
<evidence type="ECO:0000256" key="2">
    <source>
        <dbReference type="ARBA" id="ARBA00023239"/>
    </source>
</evidence>
<dbReference type="PANTHER" id="PTHR11941">
    <property type="entry name" value="ENOYL-COA HYDRATASE-RELATED"/>
    <property type="match status" value="1"/>
</dbReference>
<dbReference type="SUPFAM" id="SSF52096">
    <property type="entry name" value="ClpP/crotonase"/>
    <property type="match status" value="1"/>
</dbReference>
<gene>
    <name evidence="4" type="ORF">LSG31_11830</name>
</gene>
<dbReference type="Pfam" id="PF00378">
    <property type="entry name" value="ECH_1"/>
    <property type="match status" value="1"/>
</dbReference>
<dbReference type="InterPro" id="IPR001753">
    <property type="entry name" value="Enoyl-CoA_hydra/iso"/>
</dbReference>
<dbReference type="EMBL" id="CP089291">
    <property type="protein sequence ID" value="UOF88644.1"/>
    <property type="molecule type" value="Genomic_DNA"/>
</dbReference>
<accession>A0ABY4CE36</accession>
<dbReference type="Gene3D" id="1.10.12.10">
    <property type="entry name" value="Lyase 2-enoyl-coa Hydratase, Chain A, domain 2"/>
    <property type="match status" value="1"/>
</dbReference>
<evidence type="ECO:0000256" key="1">
    <source>
        <dbReference type="ARBA" id="ARBA00005254"/>
    </source>
</evidence>
<keyword evidence="2" id="KW-0456">Lyase</keyword>
<dbReference type="PROSITE" id="PS00166">
    <property type="entry name" value="ENOYL_COA_HYDRATASE"/>
    <property type="match status" value="1"/>
</dbReference>
<name>A0ABY4CE36_9BACL</name>
<comment type="similarity">
    <text evidence="1 3">Belongs to the enoyl-CoA hydratase/isomerase family.</text>
</comment>
<keyword evidence="5" id="KW-1185">Reference proteome</keyword>
<evidence type="ECO:0000313" key="5">
    <source>
        <dbReference type="Proteomes" id="UP000830167"/>
    </source>
</evidence>
<proteinExistence type="inferred from homology"/>
<protein>
    <submittedName>
        <fullName evidence="4">Enoyl-CoA hydratase/isomerase family protein</fullName>
    </submittedName>
</protein>
<dbReference type="InterPro" id="IPR014748">
    <property type="entry name" value="Enoyl-CoA_hydra_C"/>
</dbReference>
<dbReference type="InterPro" id="IPR018376">
    <property type="entry name" value="Enoyl-CoA_hyd/isom_CS"/>
</dbReference>
<reference evidence="4" key="1">
    <citation type="submission" date="2021-12" db="EMBL/GenBank/DDBJ databases">
        <title>Alicyclobacillaceae gen. nov., sp. nov., isolated from chalcocite enrichment system.</title>
        <authorList>
            <person name="Jiang Z."/>
        </authorList>
    </citation>
    <scope>NUCLEOTIDE SEQUENCE</scope>
    <source>
        <strain evidence="4">MYW30-H2</strain>
    </source>
</reference>
<organism evidence="4 5">
    <name type="scientific">Fodinisporobacter ferrooxydans</name>
    <dbReference type="NCBI Taxonomy" id="2901836"/>
    <lineage>
        <taxon>Bacteria</taxon>
        <taxon>Bacillati</taxon>
        <taxon>Bacillota</taxon>
        <taxon>Bacilli</taxon>
        <taxon>Bacillales</taxon>
        <taxon>Alicyclobacillaceae</taxon>
        <taxon>Fodinisporobacter</taxon>
    </lineage>
</organism>
<evidence type="ECO:0000256" key="3">
    <source>
        <dbReference type="RuleBase" id="RU003707"/>
    </source>
</evidence>
<dbReference type="RefSeq" id="WP_347435320.1">
    <property type="nucleotide sequence ID" value="NZ_CP089291.1"/>
</dbReference>
<dbReference type="InterPro" id="IPR029045">
    <property type="entry name" value="ClpP/crotonase-like_dom_sf"/>
</dbReference>
<sequence>MRVDVRKFGSSGSLRFQTSGPVGIVTINRPYHKNALSREMWKTLGDWCNTVPLKTKLLILRGSGSSFTAGSDIKEFSRLTTDEANEAFETMERAIHAVEFLTIPTIAAINGPAYGAGFILSLACDLRIGTNQAKFGMPVGKLGITLQAPFVRRMVQTIGPSRTKELVFTARSYSAEEALQTGILNEIVSQSNLDNRVFQLSKTILQQSQASIASVKEGVKNVVNGCTESSREWVDKRDFLEGVQAFTQKRAAHF</sequence>
<dbReference type="Proteomes" id="UP000830167">
    <property type="component" value="Chromosome"/>
</dbReference>
<evidence type="ECO:0000313" key="4">
    <source>
        <dbReference type="EMBL" id="UOF88644.1"/>
    </source>
</evidence>